<dbReference type="EMBL" id="BART01001054">
    <property type="protein sequence ID" value="GAG61308.1"/>
    <property type="molecule type" value="Genomic_DNA"/>
</dbReference>
<reference evidence="1" key="1">
    <citation type="journal article" date="2014" name="Front. Microbiol.">
        <title>High frequency of phylogenetically diverse reductive dehalogenase-homologous genes in deep subseafloor sedimentary metagenomes.</title>
        <authorList>
            <person name="Kawai M."/>
            <person name="Futagami T."/>
            <person name="Toyoda A."/>
            <person name="Takaki Y."/>
            <person name="Nishi S."/>
            <person name="Hori S."/>
            <person name="Arai W."/>
            <person name="Tsubouchi T."/>
            <person name="Morono Y."/>
            <person name="Uchiyama I."/>
            <person name="Ito T."/>
            <person name="Fujiyama A."/>
            <person name="Inagaki F."/>
            <person name="Takami H."/>
        </authorList>
    </citation>
    <scope>NUCLEOTIDE SEQUENCE</scope>
    <source>
        <strain evidence="1">Expedition CK06-06</strain>
    </source>
</reference>
<feature type="non-terminal residue" evidence="1">
    <location>
        <position position="1"/>
    </location>
</feature>
<gene>
    <name evidence="1" type="ORF">S01H4_04061</name>
</gene>
<dbReference type="AlphaFoldDB" id="X0ZLN6"/>
<proteinExistence type="predicted"/>
<protein>
    <submittedName>
        <fullName evidence="1">Uncharacterized protein</fullName>
    </submittedName>
</protein>
<evidence type="ECO:0000313" key="1">
    <source>
        <dbReference type="EMBL" id="GAG61308.1"/>
    </source>
</evidence>
<comment type="caution">
    <text evidence="1">The sequence shown here is derived from an EMBL/GenBank/DDBJ whole genome shotgun (WGS) entry which is preliminary data.</text>
</comment>
<sequence>DGLLLKFLENLKKTLKDKNTIDYVETGGNLIIEEIKKLYKIIETSQRGKDAVSKKESQKGNEKKIDNFKKRLDRIRIIKNICMTNLERSRKIHSITGG</sequence>
<name>X0ZLN6_9ZZZZ</name>
<organism evidence="1">
    <name type="scientific">marine sediment metagenome</name>
    <dbReference type="NCBI Taxonomy" id="412755"/>
    <lineage>
        <taxon>unclassified sequences</taxon>
        <taxon>metagenomes</taxon>
        <taxon>ecological metagenomes</taxon>
    </lineage>
</organism>
<accession>X0ZLN6</accession>